<dbReference type="InterPro" id="IPR051083">
    <property type="entry name" value="GrpII_Intron_Splice-Mob/Def"/>
</dbReference>
<dbReference type="PANTHER" id="PTHR34047">
    <property type="entry name" value="NUCLEAR INTRON MATURASE 1, MITOCHONDRIAL-RELATED"/>
    <property type="match status" value="1"/>
</dbReference>
<gene>
    <name evidence="3" type="ORF">ACFPFU_04085</name>
</gene>
<evidence type="ECO:0000313" key="4">
    <source>
        <dbReference type="Proteomes" id="UP001595818"/>
    </source>
</evidence>
<evidence type="ECO:0000256" key="1">
    <source>
        <dbReference type="ARBA" id="ARBA00034120"/>
    </source>
</evidence>
<dbReference type="PANTHER" id="PTHR34047:SF8">
    <property type="entry name" value="PROTEIN YKFC"/>
    <property type="match status" value="1"/>
</dbReference>
<dbReference type="InterPro" id="IPR000477">
    <property type="entry name" value="RT_dom"/>
</dbReference>
<accession>A0ABV9SWT7</accession>
<dbReference type="SUPFAM" id="SSF56672">
    <property type="entry name" value="DNA/RNA polymerases"/>
    <property type="match status" value="1"/>
</dbReference>
<evidence type="ECO:0000313" key="3">
    <source>
        <dbReference type="EMBL" id="MFC4870853.1"/>
    </source>
</evidence>
<dbReference type="RefSeq" id="WP_377062237.1">
    <property type="nucleotide sequence ID" value="NZ_JBHSJJ010000002.1"/>
</dbReference>
<comment type="caution">
    <text evidence="3">The sequence shown here is derived from an EMBL/GenBank/DDBJ whole genome shotgun (WGS) entry which is preliminary data.</text>
</comment>
<proteinExistence type="inferred from homology"/>
<dbReference type="PROSITE" id="PS50878">
    <property type="entry name" value="RT_POL"/>
    <property type="match status" value="1"/>
</dbReference>
<dbReference type="InterPro" id="IPR043502">
    <property type="entry name" value="DNA/RNA_pol_sf"/>
</dbReference>
<sequence length="199" mass="23627">MDKIVNNTRSLFHRYGVKIVRYADDFVLMGRSLPVEVKAKLENLPERMGLALNAEKTHHIDARKKSFDFLGFTVRYSRDLFVKGRRYWEAFPSKRAEQKIREKIHGYLKTHGYSSAEKVSEDLNAMLRGWLNYFEIPKVSYTKMAKRRLRYFLSTSLYRYYNRKSQRKSRLYGQQAFEVLTARYGLIDPTKYSLGLNKL</sequence>
<comment type="similarity">
    <text evidence="1">Belongs to the bacterial reverse transcriptase family.</text>
</comment>
<evidence type="ECO:0000259" key="2">
    <source>
        <dbReference type="PROSITE" id="PS50878"/>
    </source>
</evidence>
<dbReference type="Proteomes" id="UP001595818">
    <property type="component" value="Unassembled WGS sequence"/>
</dbReference>
<organism evidence="3 4">
    <name type="scientific">Negadavirga shengliensis</name>
    <dbReference type="NCBI Taxonomy" id="1389218"/>
    <lineage>
        <taxon>Bacteria</taxon>
        <taxon>Pseudomonadati</taxon>
        <taxon>Bacteroidota</taxon>
        <taxon>Cytophagia</taxon>
        <taxon>Cytophagales</taxon>
        <taxon>Cyclobacteriaceae</taxon>
        <taxon>Negadavirga</taxon>
    </lineage>
</organism>
<dbReference type="EMBL" id="JBHSJJ010000002">
    <property type="protein sequence ID" value="MFC4870853.1"/>
    <property type="molecule type" value="Genomic_DNA"/>
</dbReference>
<reference evidence="4" key="1">
    <citation type="journal article" date="2019" name="Int. J. Syst. Evol. Microbiol.">
        <title>The Global Catalogue of Microorganisms (GCM) 10K type strain sequencing project: providing services to taxonomists for standard genome sequencing and annotation.</title>
        <authorList>
            <consortium name="The Broad Institute Genomics Platform"/>
            <consortium name="The Broad Institute Genome Sequencing Center for Infectious Disease"/>
            <person name="Wu L."/>
            <person name="Ma J."/>
        </authorList>
    </citation>
    <scope>NUCLEOTIDE SEQUENCE [LARGE SCALE GENOMIC DNA]</scope>
    <source>
        <strain evidence="4">CGMCC 4.7466</strain>
    </source>
</reference>
<keyword evidence="4" id="KW-1185">Reference proteome</keyword>
<dbReference type="InterPro" id="IPR013597">
    <property type="entry name" value="Mat_intron_G2"/>
</dbReference>
<protein>
    <submittedName>
        <fullName evidence="3">Group II intron maturase-specific domain-containing protein</fullName>
    </submittedName>
</protein>
<dbReference type="Pfam" id="PF08388">
    <property type="entry name" value="GIIM"/>
    <property type="match status" value="1"/>
</dbReference>
<name>A0ABV9SWT7_9BACT</name>
<feature type="domain" description="Reverse transcriptase" evidence="2">
    <location>
        <begin position="1"/>
        <end position="74"/>
    </location>
</feature>